<dbReference type="Proteomes" id="UP000007490">
    <property type="component" value="Chromosome"/>
</dbReference>
<reference evidence="3" key="1">
    <citation type="submission" date="2011-02" db="EMBL/GenBank/DDBJ databases">
        <title>Complete sequence of Methanobacterium sp. AL-21.</title>
        <authorList>
            <consortium name="US DOE Joint Genome Institute"/>
            <person name="Lucas S."/>
            <person name="Copeland A."/>
            <person name="Lapidus A."/>
            <person name="Cheng J.-F."/>
            <person name="Goodwin L."/>
            <person name="Pitluck S."/>
            <person name="Chertkov O."/>
            <person name="Detter J.C."/>
            <person name="Han C."/>
            <person name="Tapia R."/>
            <person name="Land M."/>
            <person name="Hauser L."/>
            <person name="Kyrpides N."/>
            <person name="Ivanova N."/>
            <person name="Mikhailova N."/>
            <person name="Pagani I."/>
            <person name="Cadillo-Quiroz H."/>
            <person name="Imachi H."/>
            <person name="Zinder S."/>
            <person name="Liu W."/>
            <person name="Woyke T."/>
        </authorList>
    </citation>
    <scope>NUCLEOTIDE SEQUENCE [LARGE SCALE GENOMIC DNA]</scope>
    <source>
        <strain evidence="3">AL-21</strain>
    </source>
</reference>
<feature type="transmembrane region" description="Helical" evidence="1">
    <location>
        <begin position="35"/>
        <end position="52"/>
    </location>
</feature>
<dbReference type="RefSeq" id="WP_013644880.1">
    <property type="nucleotide sequence ID" value="NC_015216.1"/>
</dbReference>
<dbReference type="EMBL" id="CP002551">
    <property type="protein sequence ID" value="ADZ09529.1"/>
    <property type="molecule type" value="Genomic_DNA"/>
</dbReference>
<name>F0T709_METLA</name>
<sequence>MYPFWDLINLSTVSAGLALIGAAGIIMLKKPIDKVIMLALLEAGLIGMIVAAKYLDVAMAGAIFDPISTIILLIAITKINEIREKKIKSQGEKFIA</sequence>
<reference evidence="2 3" key="2">
    <citation type="journal article" date="2014" name="Int. J. Syst. Evol. Microbiol.">
        <title>Methanobacterium paludis sp. nov. and a novel strain of Methanobacterium lacus isolated from northern peatlands.</title>
        <authorList>
            <person name="Cadillo-Quiroz H."/>
            <person name="Brauer S.L."/>
            <person name="Goodson N."/>
            <person name="Yavitt J.B."/>
            <person name="Zinder S.H."/>
        </authorList>
    </citation>
    <scope>NUCLEOTIDE SEQUENCE [LARGE SCALE GENOMIC DNA]</scope>
    <source>
        <strain evidence="2 3">AL-21</strain>
    </source>
</reference>
<dbReference type="eggNOG" id="arCOG04829">
    <property type="taxonomic scope" value="Archaea"/>
</dbReference>
<dbReference type="InterPro" id="IPR019213">
    <property type="entry name" value="EhaD-like"/>
</dbReference>
<dbReference type="OrthoDB" id="69360at2157"/>
<organism evidence="2 3">
    <name type="scientific">Methanobacterium lacus (strain AL-21)</name>
    <dbReference type="NCBI Taxonomy" id="877455"/>
    <lineage>
        <taxon>Archaea</taxon>
        <taxon>Methanobacteriati</taxon>
        <taxon>Methanobacteriota</taxon>
        <taxon>Methanomada group</taxon>
        <taxon>Methanobacteria</taxon>
        <taxon>Methanobacteriales</taxon>
        <taxon>Methanobacteriaceae</taxon>
        <taxon>Methanobacterium</taxon>
    </lineage>
</organism>
<gene>
    <name evidence="2" type="ordered locus">Metbo_1287</name>
</gene>
<dbReference type="Pfam" id="PF09881">
    <property type="entry name" value="EhaD"/>
    <property type="match status" value="1"/>
</dbReference>
<protein>
    <recommendedName>
        <fullName evidence="4">Energy-converting hydrogenase A subunit D EhaD</fullName>
    </recommendedName>
</protein>
<keyword evidence="1" id="KW-0812">Transmembrane</keyword>
<evidence type="ECO:0000313" key="2">
    <source>
        <dbReference type="EMBL" id="ADZ09529.1"/>
    </source>
</evidence>
<dbReference type="STRING" id="877455.Metbo_1287"/>
<dbReference type="AlphaFoldDB" id="F0T709"/>
<feature type="transmembrane region" description="Helical" evidence="1">
    <location>
        <begin position="58"/>
        <end position="76"/>
    </location>
</feature>
<dbReference type="HOGENOM" id="CLU_170806_0_0_2"/>
<dbReference type="KEGG" id="mel:Metbo_1287"/>
<keyword evidence="1" id="KW-1133">Transmembrane helix</keyword>
<keyword evidence="3" id="KW-1185">Reference proteome</keyword>
<proteinExistence type="predicted"/>
<evidence type="ECO:0000313" key="3">
    <source>
        <dbReference type="Proteomes" id="UP000007490"/>
    </source>
</evidence>
<keyword evidence="1" id="KW-0472">Membrane</keyword>
<evidence type="ECO:0008006" key="4">
    <source>
        <dbReference type="Google" id="ProtNLM"/>
    </source>
</evidence>
<evidence type="ECO:0000256" key="1">
    <source>
        <dbReference type="SAM" id="Phobius"/>
    </source>
</evidence>
<dbReference type="GeneID" id="10277738"/>
<feature type="transmembrane region" description="Helical" evidence="1">
    <location>
        <begin position="6"/>
        <end position="28"/>
    </location>
</feature>
<accession>F0T709</accession>